<dbReference type="EMBL" id="CP064942">
    <property type="protein sequence ID" value="QPH54752.1"/>
    <property type="molecule type" value="Genomic_DNA"/>
</dbReference>
<evidence type="ECO:0000256" key="1">
    <source>
        <dbReference type="SAM" id="Phobius"/>
    </source>
</evidence>
<feature type="transmembrane region" description="Helical" evidence="1">
    <location>
        <begin position="41"/>
        <end position="58"/>
    </location>
</feature>
<dbReference type="KEGG" id="poz:I0K15_02945"/>
<keyword evidence="3" id="KW-1185">Reference proteome</keyword>
<protein>
    <submittedName>
        <fullName evidence="2">Uncharacterized protein</fullName>
    </submittedName>
</protein>
<feature type="transmembrane region" description="Helical" evidence="1">
    <location>
        <begin position="15"/>
        <end position="35"/>
    </location>
</feature>
<name>A0A7S9LT07_9RHOB</name>
<dbReference type="RefSeq" id="WP_196103957.1">
    <property type="nucleotide sequence ID" value="NZ_CP064942.1"/>
</dbReference>
<accession>A0A7S9LT07</accession>
<gene>
    <name evidence="2" type="ORF">I0K15_02945</name>
</gene>
<evidence type="ECO:0000313" key="2">
    <source>
        <dbReference type="EMBL" id="QPH54752.1"/>
    </source>
</evidence>
<proteinExistence type="predicted"/>
<dbReference type="AlphaFoldDB" id="A0A7S9LT07"/>
<organism evidence="2 3">
    <name type="scientific">Pontivivens ytuae</name>
    <dbReference type="NCBI Taxonomy" id="2789856"/>
    <lineage>
        <taxon>Bacteria</taxon>
        <taxon>Pseudomonadati</taxon>
        <taxon>Pseudomonadota</taxon>
        <taxon>Alphaproteobacteria</taxon>
        <taxon>Rhodobacterales</taxon>
        <taxon>Paracoccaceae</taxon>
        <taxon>Pontivivens</taxon>
    </lineage>
</organism>
<sequence length="74" mass="7819">MAELPEYIEIKPMKALRNGMLGGSGVCGFVAWGALQGGHGGTFLIMGAAGAILLYIATKIKTTKKLKRYGGVYE</sequence>
<keyword evidence="1" id="KW-0812">Transmembrane</keyword>
<keyword evidence="1" id="KW-1133">Transmembrane helix</keyword>
<keyword evidence="1" id="KW-0472">Membrane</keyword>
<evidence type="ECO:0000313" key="3">
    <source>
        <dbReference type="Proteomes" id="UP000594800"/>
    </source>
</evidence>
<reference evidence="2 3" key="1">
    <citation type="submission" date="2020-11" db="EMBL/GenBank/DDBJ databases">
        <title>Description of Pontivivens ytuae sp. nov. isolated from deep sea sediment of Mariana Trench.</title>
        <authorList>
            <person name="Wang Z."/>
            <person name="Sun Q.-L."/>
            <person name="Xu X.-D."/>
            <person name="Tang Y.-Z."/>
            <person name="Zhang J."/>
        </authorList>
    </citation>
    <scope>NUCLEOTIDE SEQUENCE [LARGE SCALE GENOMIC DNA]</scope>
    <source>
        <strain evidence="2 3">MT2928</strain>
    </source>
</reference>
<dbReference type="Proteomes" id="UP000594800">
    <property type="component" value="Chromosome"/>
</dbReference>